<evidence type="ECO:0000313" key="3">
    <source>
        <dbReference type="Proteomes" id="UP000184207"/>
    </source>
</evidence>
<dbReference type="PANTHER" id="PTHR35867">
    <property type="entry name" value="PROTEIN RSEC"/>
    <property type="match status" value="1"/>
</dbReference>
<evidence type="ECO:0000256" key="1">
    <source>
        <dbReference type="SAM" id="Phobius"/>
    </source>
</evidence>
<reference evidence="3" key="1">
    <citation type="submission" date="2016-12" db="EMBL/GenBank/DDBJ databases">
        <authorList>
            <person name="Varghese N."/>
            <person name="Submissions S."/>
        </authorList>
    </citation>
    <scope>NUCLEOTIDE SEQUENCE [LARGE SCALE GENOMIC DNA]</scope>
    <source>
        <strain evidence="3">DSM 13020</strain>
    </source>
</reference>
<dbReference type="Proteomes" id="UP000184207">
    <property type="component" value="Unassembled WGS sequence"/>
</dbReference>
<proteinExistence type="predicted"/>
<dbReference type="AlphaFoldDB" id="A0A1M7RUL6"/>
<dbReference type="STRING" id="1121883.SAMN02745226_00173"/>
<sequence>MREVMNVVNVDDKYVYLSLMVNEAGCSACALAGSCSVKGEKGTLRVRKDDMKEEFKTVLPGDTVIVDLKHNEAILSLIVYGIPLAGFLIGVLIGYILKLQDLISFVLGIGFAGVGALLTRLYDKKYKIEVIDVKRATVQSWHSDNINEPLNS</sequence>
<accession>A0A1M7RUL6</accession>
<feature type="transmembrane region" description="Helical" evidence="1">
    <location>
        <begin position="102"/>
        <end position="122"/>
    </location>
</feature>
<organism evidence="2 3">
    <name type="scientific">Fervidobacterium gondwanense DSM 13020</name>
    <dbReference type="NCBI Taxonomy" id="1121883"/>
    <lineage>
        <taxon>Bacteria</taxon>
        <taxon>Thermotogati</taxon>
        <taxon>Thermotogota</taxon>
        <taxon>Thermotogae</taxon>
        <taxon>Thermotogales</taxon>
        <taxon>Fervidobacteriaceae</taxon>
        <taxon>Fervidobacterium</taxon>
    </lineage>
</organism>
<dbReference type="PROSITE" id="PS51257">
    <property type="entry name" value="PROKAR_LIPOPROTEIN"/>
    <property type="match status" value="1"/>
</dbReference>
<keyword evidence="1" id="KW-0812">Transmembrane</keyword>
<keyword evidence="3" id="KW-1185">Reference proteome</keyword>
<dbReference type="PANTHER" id="PTHR35867:SF1">
    <property type="entry name" value="PROTEIN RSEC"/>
    <property type="match status" value="1"/>
</dbReference>
<dbReference type="InterPro" id="IPR007359">
    <property type="entry name" value="SigmaE_reg_RseC_MucC"/>
</dbReference>
<dbReference type="RefSeq" id="WP_072757340.1">
    <property type="nucleotide sequence ID" value="NZ_FRDJ01000001.1"/>
</dbReference>
<keyword evidence="1" id="KW-1133">Transmembrane helix</keyword>
<keyword evidence="1" id="KW-0472">Membrane</keyword>
<name>A0A1M7RUL6_FERGO</name>
<evidence type="ECO:0000313" key="2">
    <source>
        <dbReference type="EMBL" id="SHN49836.1"/>
    </source>
</evidence>
<dbReference type="Pfam" id="PF04246">
    <property type="entry name" value="RseC_MucC"/>
    <property type="match status" value="1"/>
</dbReference>
<dbReference type="OrthoDB" id="47359at2"/>
<dbReference type="EMBL" id="FRDJ01000001">
    <property type="protein sequence ID" value="SHN49836.1"/>
    <property type="molecule type" value="Genomic_DNA"/>
</dbReference>
<protein>
    <submittedName>
        <fullName evidence="2">Positive regulator of sigma(E), RseC/MucC</fullName>
    </submittedName>
</protein>
<feature type="transmembrane region" description="Helical" evidence="1">
    <location>
        <begin position="77"/>
        <end position="96"/>
    </location>
</feature>
<gene>
    <name evidence="2" type="ORF">SAMN02745226_00173</name>
</gene>